<dbReference type="InterPro" id="IPR007627">
    <property type="entry name" value="RNA_pol_sigma70_r2"/>
</dbReference>
<gene>
    <name evidence="7" type="ORF">KC614_00500</name>
</gene>
<dbReference type="PANTHER" id="PTHR43133:SF57">
    <property type="entry name" value="RNA POLYMERASE SIGMA-70 FACTOR"/>
    <property type="match status" value="1"/>
</dbReference>
<evidence type="ECO:0000256" key="1">
    <source>
        <dbReference type="ARBA" id="ARBA00010641"/>
    </source>
</evidence>
<evidence type="ECO:0000256" key="2">
    <source>
        <dbReference type="ARBA" id="ARBA00023015"/>
    </source>
</evidence>
<evidence type="ECO:0000256" key="4">
    <source>
        <dbReference type="ARBA" id="ARBA00023163"/>
    </source>
</evidence>
<dbReference type="GO" id="GO:0006352">
    <property type="term" value="P:DNA-templated transcription initiation"/>
    <property type="evidence" value="ECO:0007669"/>
    <property type="project" value="InterPro"/>
</dbReference>
<protein>
    <submittedName>
        <fullName evidence="7">Sigma-70 family RNA polymerase sigma factor</fullName>
    </submittedName>
</protein>
<dbReference type="InterPro" id="IPR036388">
    <property type="entry name" value="WH-like_DNA-bd_sf"/>
</dbReference>
<dbReference type="CDD" id="cd06171">
    <property type="entry name" value="Sigma70_r4"/>
    <property type="match status" value="1"/>
</dbReference>
<comment type="similarity">
    <text evidence="1">Belongs to the sigma-70 factor family. ECF subfamily.</text>
</comment>
<organism evidence="7 8">
    <name type="scientific">candidate division WWE3 bacterium</name>
    <dbReference type="NCBI Taxonomy" id="2053526"/>
    <lineage>
        <taxon>Bacteria</taxon>
        <taxon>Katanobacteria</taxon>
    </lineage>
</organism>
<dbReference type="AlphaFoldDB" id="A0A955LJJ7"/>
<proteinExistence type="inferred from homology"/>
<evidence type="ECO:0000259" key="6">
    <source>
        <dbReference type="Pfam" id="PF08281"/>
    </source>
</evidence>
<keyword evidence="4" id="KW-0804">Transcription</keyword>
<evidence type="ECO:0000313" key="8">
    <source>
        <dbReference type="Proteomes" id="UP000751518"/>
    </source>
</evidence>
<dbReference type="Pfam" id="PF08281">
    <property type="entry name" value="Sigma70_r4_2"/>
    <property type="match status" value="1"/>
</dbReference>
<dbReference type="SUPFAM" id="SSF88659">
    <property type="entry name" value="Sigma3 and sigma4 domains of RNA polymerase sigma factors"/>
    <property type="match status" value="1"/>
</dbReference>
<reference evidence="7" key="2">
    <citation type="journal article" date="2021" name="Microbiome">
        <title>Successional dynamics and alternative stable states in a saline activated sludge microbial community over 9 years.</title>
        <authorList>
            <person name="Wang Y."/>
            <person name="Ye J."/>
            <person name="Ju F."/>
            <person name="Liu L."/>
            <person name="Boyd J.A."/>
            <person name="Deng Y."/>
            <person name="Parks D.H."/>
            <person name="Jiang X."/>
            <person name="Yin X."/>
            <person name="Woodcroft B.J."/>
            <person name="Tyson G.W."/>
            <person name="Hugenholtz P."/>
            <person name="Polz M.F."/>
            <person name="Zhang T."/>
        </authorList>
    </citation>
    <scope>NUCLEOTIDE SEQUENCE</scope>
    <source>
        <strain evidence="7">HKST-UBA03</strain>
    </source>
</reference>
<dbReference type="InterPro" id="IPR039425">
    <property type="entry name" value="RNA_pol_sigma-70-like"/>
</dbReference>
<dbReference type="InterPro" id="IPR013324">
    <property type="entry name" value="RNA_pol_sigma_r3/r4-like"/>
</dbReference>
<evidence type="ECO:0000256" key="3">
    <source>
        <dbReference type="ARBA" id="ARBA00023082"/>
    </source>
</evidence>
<comment type="caution">
    <text evidence="7">The sequence shown here is derived from an EMBL/GenBank/DDBJ whole genome shotgun (WGS) entry which is preliminary data.</text>
</comment>
<dbReference type="Proteomes" id="UP000751518">
    <property type="component" value="Unassembled WGS sequence"/>
</dbReference>
<dbReference type="EMBL" id="JAGQKZ010000002">
    <property type="protein sequence ID" value="MCA9391669.1"/>
    <property type="molecule type" value="Genomic_DNA"/>
</dbReference>
<dbReference type="InterPro" id="IPR013249">
    <property type="entry name" value="RNA_pol_sigma70_r4_t2"/>
</dbReference>
<reference evidence="7" key="1">
    <citation type="submission" date="2020-04" db="EMBL/GenBank/DDBJ databases">
        <authorList>
            <person name="Zhang T."/>
        </authorList>
    </citation>
    <scope>NUCLEOTIDE SEQUENCE</scope>
    <source>
        <strain evidence="7">HKST-UBA03</strain>
    </source>
</reference>
<evidence type="ECO:0000313" key="7">
    <source>
        <dbReference type="EMBL" id="MCA9391669.1"/>
    </source>
</evidence>
<dbReference type="InterPro" id="IPR014284">
    <property type="entry name" value="RNA_pol_sigma-70_dom"/>
</dbReference>
<dbReference type="Gene3D" id="1.10.1740.10">
    <property type="match status" value="1"/>
</dbReference>
<name>A0A955LJJ7_UNCKA</name>
<dbReference type="PANTHER" id="PTHR43133">
    <property type="entry name" value="RNA POLYMERASE ECF-TYPE SIGMA FACTO"/>
    <property type="match status" value="1"/>
</dbReference>
<feature type="domain" description="RNA polymerase sigma-70 region 2" evidence="5">
    <location>
        <begin position="25"/>
        <end position="93"/>
    </location>
</feature>
<dbReference type="NCBIfam" id="TIGR02937">
    <property type="entry name" value="sigma70-ECF"/>
    <property type="match status" value="1"/>
</dbReference>
<keyword evidence="3" id="KW-0731">Sigma factor</keyword>
<evidence type="ECO:0000259" key="5">
    <source>
        <dbReference type="Pfam" id="PF04542"/>
    </source>
</evidence>
<dbReference type="Pfam" id="PF04542">
    <property type="entry name" value="Sigma70_r2"/>
    <property type="match status" value="1"/>
</dbReference>
<feature type="domain" description="RNA polymerase sigma factor 70 region 4 type 2" evidence="6">
    <location>
        <begin position="126"/>
        <end position="178"/>
    </location>
</feature>
<keyword evidence="2" id="KW-0805">Transcription regulation</keyword>
<accession>A0A955LJJ7</accession>
<dbReference type="GO" id="GO:0003677">
    <property type="term" value="F:DNA binding"/>
    <property type="evidence" value="ECO:0007669"/>
    <property type="project" value="InterPro"/>
</dbReference>
<dbReference type="GO" id="GO:0016987">
    <property type="term" value="F:sigma factor activity"/>
    <property type="evidence" value="ECO:0007669"/>
    <property type="project" value="UniProtKB-KW"/>
</dbReference>
<dbReference type="InterPro" id="IPR013325">
    <property type="entry name" value="RNA_pol_sigma_r2"/>
</dbReference>
<sequence length="197" mass="22994">MTDPHPDERALVRQAKADAEAFGVLYDRYLEKIYTYIFYRVRNQQDAEDLTAKVFHKALDHIQSYEDRGYPFSAWLYRIAHNMVANYHRDSKRKNERTLPLTDWVTTFLPSRKKGPHQSLVDDLERQALLDAIQRLPPDRQQLILLKFIDELTNAEIGDIMGRTEGAIKSLLHRTLIALGEDLELQGYGKPKKRSKK</sequence>
<dbReference type="Gene3D" id="1.10.10.10">
    <property type="entry name" value="Winged helix-like DNA-binding domain superfamily/Winged helix DNA-binding domain"/>
    <property type="match status" value="1"/>
</dbReference>
<dbReference type="SUPFAM" id="SSF88946">
    <property type="entry name" value="Sigma2 domain of RNA polymerase sigma factors"/>
    <property type="match status" value="1"/>
</dbReference>